<dbReference type="AlphaFoldDB" id="A0A162P4Z9"/>
<feature type="compositionally biased region" description="Polar residues" evidence="1">
    <location>
        <begin position="52"/>
        <end position="74"/>
    </location>
</feature>
<feature type="region of interest" description="Disordered" evidence="1">
    <location>
        <begin position="354"/>
        <end position="391"/>
    </location>
</feature>
<feature type="compositionally biased region" description="Basic residues" evidence="1">
    <location>
        <begin position="1"/>
        <end position="13"/>
    </location>
</feature>
<feature type="compositionally biased region" description="Low complexity" evidence="1">
    <location>
        <begin position="123"/>
        <end position="138"/>
    </location>
</feature>
<sequence length="391" mass="43153">MRLLHRHRNKQKHSPPLPCSEDHQSPFTSITPLPPIRNFSYPAAVLQTHSTTLPESAAQSSGQSYVKDASQNPSTKERPLRQGGGIETPFYWASSYIPLRGEENFTSADLEISTSTSENARNTSQSQQSGEESQFQTSRASSRTVISGSFKKASLIKRFHIRHQIAKSVDLSSAYLPRSTSTPRPASSSGIAAVDTRTYPHKIGLAIEEEDNHPGTFLELVDDEMGLRRRISEMDLRMSPPRRMLSDQMQQPDPSAIAASANGNPTKIRPEEKLKAKDGKTRWVNQLKDWFNVGEPSSQDWKQLKKQEFHRHGIAMNDPDASAKLHAPIGAIPEEAIKPSSGPDPEVIAKKRAANRKQLPRAYGGCERTSGSISSESSTGSKEVNPIAPWA</sequence>
<evidence type="ECO:0000313" key="3">
    <source>
        <dbReference type="Proteomes" id="UP000076584"/>
    </source>
</evidence>
<feature type="region of interest" description="Disordered" evidence="1">
    <location>
        <begin position="114"/>
        <end position="142"/>
    </location>
</feature>
<evidence type="ECO:0000256" key="1">
    <source>
        <dbReference type="SAM" id="MobiDB-lite"/>
    </source>
</evidence>
<dbReference type="EMBL" id="LFIW01000399">
    <property type="protein sequence ID" value="KZL86687.1"/>
    <property type="molecule type" value="Genomic_DNA"/>
</dbReference>
<feature type="region of interest" description="Disordered" evidence="1">
    <location>
        <begin position="1"/>
        <end position="33"/>
    </location>
</feature>
<name>A0A162P4Z9_COLIC</name>
<reference evidence="2 3" key="1">
    <citation type="submission" date="2015-06" db="EMBL/GenBank/DDBJ databases">
        <title>Survival trade-offs in plant roots during colonization by closely related pathogenic and mutualistic fungi.</title>
        <authorList>
            <person name="Hacquard S."/>
            <person name="Kracher B."/>
            <person name="Hiruma K."/>
            <person name="Weinman A."/>
            <person name="Muench P."/>
            <person name="Garrido Oter R."/>
            <person name="Ver Loren van Themaat E."/>
            <person name="Dallerey J.-F."/>
            <person name="Damm U."/>
            <person name="Henrissat B."/>
            <person name="Lespinet O."/>
            <person name="Thon M."/>
            <person name="Kemen E."/>
            <person name="McHardy A.C."/>
            <person name="Schulze-Lefert P."/>
            <person name="O'Connell R.J."/>
        </authorList>
    </citation>
    <scope>NUCLEOTIDE SEQUENCE [LARGE SCALE GENOMIC DNA]</scope>
    <source>
        <strain evidence="2 3">MAFF 238704</strain>
    </source>
</reference>
<gene>
    <name evidence="2" type="ORF">CI238_04231</name>
</gene>
<protein>
    <submittedName>
        <fullName evidence="2">Uncharacterized protein</fullName>
    </submittedName>
</protein>
<keyword evidence="3" id="KW-1185">Reference proteome</keyword>
<organism evidence="2 3">
    <name type="scientific">Colletotrichum incanum</name>
    <name type="common">Soybean anthracnose fungus</name>
    <dbReference type="NCBI Taxonomy" id="1573173"/>
    <lineage>
        <taxon>Eukaryota</taxon>
        <taxon>Fungi</taxon>
        <taxon>Dikarya</taxon>
        <taxon>Ascomycota</taxon>
        <taxon>Pezizomycotina</taxon>
        <taxon>Sordariomycetes</taxon>
        <taxon>Hypocreomycetidae</taxon>
        <taxon>Glomerellales</taxon>
        <taxon>Glomerellaceae</taxon>
        <taxon>Colletotrichum</taxon>
        <taxon>Colletotrichum spaethianum species complex</taxon>
    </lineage>
</organism>
<evidence type="ECO:0000313" key="2">
    <source>
        <dbReference type="EMBL" id="KZL86687.1"/>
    </source>
</evidence>
<comment type="caution">
    <text evidence="2">The sequence shown here is derived from an EMBL/GenBank/DDBJ whole genome shotgun (WGS) entry which is preliminary data.</text>
</comment>
<proteinExistence type="predicted"/>
<accession>A0A162P4Z9</accession>
<dbReference type="Proteomes" id="UP000076584">
    <property type="component" value="Unassembled WGS sequence"/>
</dbReference>
<feature type="compositionally biased region" description="Low complexity" evidence="1">
    <location>
        <begin position="369"/>
        <end position="381"/>
    </location>
</feature>
<feature type="region of interest" description="Disordered" evidence="1">
    <location>
        <begin position="52"/>
        <end position="86"/>
    </location>
</feature>